<dbReference type="Gene3D" id="3.30.54.20">
    <property type="match status" value="1"/>
</dbReference>
<comment type="function">
    <text evidence="12">Catalyzes the attachment of alanine to tRNA(Ala) in a two-step reaction: alanine is first activated by ATP to form Ala-AMP and then transferred to the acceptor end of tRNA(Ala). Also edits incorrectly charged Ser-tRNA(Ala) and Gly-tRNA(Ala) via its editing domain.</text>
</comment>
<evidence type="ECO:0000256" key="8">
    <source>
        <dbReference type="ARBA" id="ARBA00022840"/>
    </source>
</evidence>
<dbReference type="FunFam" id="3.30.54.20:FF:000004">
    <property type="entry name" value="Alanine--tRNA ligase"/>
    <property type="match status" value="1"/>
</dbReference>
<dbReference type="SMART" id="SM00863">
    <property type="entry name" value="tRNA_SAD"/>
    <property type="match status" value="1"/>
</dbReference>
<dbReference type="InterPro" id="IPR018162">
    <property type="entry name" value="Ala-tRNA-ligase_IIc_anticod-bd"/>
</dbReference>
<name>A0A833DQQ6_9EURY</name>
<dbReference type="FunFam" id="3.30.980.10:FF:000004">
    <property type="entry name" value="Alanine--tRNA ligase, cytoplasmic"/>
    <property type="match status" value="1"/>
</dbReference>
<evidence type="ECO:0000256" key="9">
    <source>
        <dbReference type="ARBA" id="ARBA00022884"/>
    </source>
</evidence>
<keyword evidence="10 12" id="KW-0648">Protein biosynthesis</keyword>
<gene>
    <name evidence="12" type="primary">alaS</name>
    <name evidence="14" type="ORF">EYG76_02005</name>
</gene>
<evidence type="ECO:0000256" key="11">
    <source>
        <dbReference type="ARBA" id="ARBA00023146"/>
    </source>
</evidence>
<comment type="cofactor">
    <cofactor evidence="12">
        <name>Zn(2+)</name>
        <dbReference type="ChEBI" id="CHEBI:29105"/>
    </cofactor>
    <text evidence="12">Binds 1 zinc ion per subunit.</text>
</comment>
<dbReference type="InterPro" id="IPR018165">
    <property type="entry name" value="Ala-tRNA-synth_IIc_core"/>
</dbReference>
<dbReference type="Gene3D" id="3.30.930.10">
    <property type="entry name" value="Bira Bifunctional Protein, Domain 2"/>
    <property type="match status" value="1"/>
</dbReference>
<comment type="subcellular location">
    <subcellularLocation>
        <location evidence="12">Cytoplasm</location>
    </subcellularLocation>
</comment>
<dbReference type="InterPro" id="IPR002318">
    <property type="entry name" value="Ala-tRNA-lgiase_IIc"/>
</dbReference>
<keyword evidence="5 12" id="KW-0479">Metal-binding</keyword>
<evidence type="ECO:0000313" key="15">
    <source>
        <dbReference type="Proteomes" id="UP000605144"/>
    </source>
</evidence>
<keyword evidence="4 12" id="KW-0436">Ligase</keyword>
<dbReference type="GO" id="GO:0002161">
    <property type="term" value="F:aminoacyl-tRNA deacylase activity"/>
    <property type="evidence" value="ECO:0007669"/>
    <property type="project" value="TreeGrafter"/>
</dbReference>
<accession>A0A833DQQ6</accession>
<keyword evidence="9 12" id="KW-0694">RNA-binding</keyword>
<dbReference type="GO" id="GO:0006419">
    <property type="term" value="P:alanyl-tRNA aminoacylation"/>
    <property type="evidence" value="ECO:0007669"/>
    <property type="project" value="UniProtKB-UniRule"/>
</dbReference>
<dbReference type="PROSITE" id="PS50860">
    <property type="entry name" value="AA_TRNA_LIGASE_II_ALA"/>
    <property type="match status" value="1"/>
</dbReference>
<keyword evidence="11 12" id="KW-0030">Aminoacyl-tRNA synthetase</keyword>
<feature type="binding site" evidence="12">
    <location>
        <position position="599"/>
    </location>
    <ligand>
        <name>Zn(2+)</name>
        <dbReference type="ChEBI" id="CHEBI:29105"/>
    </ligand>
</feature>
<feature type="binding site" evidence="12">
    <location>
        <position position="707"/>
    </location>
    <ligand>
        <name>Zn(2+)</name>
        <dbReference type="ChEBI" id="CHEBI:29105"/>
    </ligand>
</feature>
<keyword evidence="7 12" id="KW-0862">Zinc</keyword>
<evidence type="ECO:0000256" key="1">
    <source>
        <dbReference type="ARBA" id="ARBA00008226"/>
    </source>
</evidence>
<dbReference type="GO" id="GO:0008270">
    <property type="term" value="F:zinc ion binding"/>
    <property type="evidence" value="ECO:0007669"/>
    <property type="project" value="UniProtKB-UniRule"/>
</dbReference>
<dbReference type="SUPFAM" id="SSF50447">
    <property type="entry name" value="Translation proteins"/>
    <property type="match status" value="1"/>
</dbReference>
<dbReference type="Pfam" id="PF02272">
    <property type="entry name" value="DHHA1"/>
    <property type="match status" value="1"/>
</dbReference>
<evidence type="ECO:0000256" key="10">
    <source>
        <dbReference type="ARBA" id="ARBA00022917"/>
    </source>
</evidence>
<comment type="caution">
    <text evidence="14">The sequence shown here is derived from an EMBL/GenBank/DDBJ whole genome shotgun (WGS) entry which is preliminary data.</text>
</comment>
<comment type="catalytic activity">
    <reaction evidence="12">
        <text>tRNA(Ala) + L-alanine + ATP = L-alanyl-tRNA(Ala) + AMP + diphosphate</text>
        <dbReference type="Rhea" id="RHEA:12540"/>
        <dbReference type="Rhea" id="RHEA-COMP:9657"/>
        <dbReference type="Rhea" id="RHEA-COMP:9923"/>
        <dbReference type="ChEBI" id="CHEBI:30616"/>
        <dbReference type="ChEBI" id="CHEBI:33019"/>
        <dbReference type="ChEBI" id="CHEBI:57972"/>
        <dbReference type="ChEBI" id="CHEBI:78442"/>
        <dbReference type="ChEBI" id="CHEBI:78497"/>
        <dbReference type="ChEBI" id="CHEBI:456215"/>
        <dbReference type="EC" id="6.1.1.7"/>
    </reaction>
</comment>
<dbReference type="InterPro" id="IPR009000">
    <property type="entry name" value="Transl_B-barrel_sf"/>
</dbReference>
<keyword evidence="3 12" id="KW-0820">tRNA-binding</keyword>
<sequence length="894" mass="102413">MKNHNYNVELFDKKGFVRKKCEKCGQYFWTLDLDRKTCGDSPCDKYSFIGNPITKKKYSYKEMVKTFLEFFEKHGHAPIKRYPVNARRWRSDILLTIASIAAFQPWVTKGVVEPIKNPLVVAQPCIRLNDIDNVGRTGRHLTCFTMGGHHAFNRENNEIYWTDKTVELCFDFMRELGIEEKSITFIESWWEGGGNAGPCYEVISHGVELATLVFMEYEKIGKDYKEMSLKIVDTGYGIERFVWASHGTSTVYDAVFGNIIEKLKEHSTVEGDIWNIEERIIEESATLAGLMDIENVGDLRILRNKVAKKLNMDVNELDRLLSPLENIYAIADHTRCLAFMFGDGIVPSNVKEGYLARLLIRKTLRYMNKVGITLSLGEIVELQLEDLKDVYPDLLEMKDYTLDVIKEEEKKYIQTIDRGKSIVERLIKSKREISLEELIELYDSKGLPPEVVEDIVKEVGKGVKVNIPDNFYTLVAERHENKKSEEECYIENKKELPIPNGYIKKTQLLFYENPKIKEFEGKILKIIDDYVILDRTIFYPEGGGQRYDIGTLNDREVVEVQKRDDVVYHKLSSVKGLKEGDLVKGVINWEHRINLMRNHTATHIINAAAQRILGKHVWQSGSNVESDKARLDITHYKRISREELKKIEELANKIVLDGIPIKSTFMDRNEAEQKYGFKIYQGGVVPGNILRIVDIEGIDVEACGGTHCENTLEVGYIKILKTERIQDGVERLEYTSGLNSVREVSSMEDILLASSGILGVPIENLPKTVKRFFNEWKEQKKTIEELQRKIGEYKKYQISNNFEKVGKYNLLVEKIGGNPKELMAIADNLAKDNSMVVLLNSDGYILCKRGDAVDIDMVTLLRKIGKGGGKNNMAQGKCTEDVDTIKKKLKEILE</sequence>
<dbReference type="SUPFAM" id="SSF55681">
    <property type="entry name" value="Class II aaRS and biotin synthetases"/>
    <property type="match status" value="1"/>
</dbReference>
<evidence type="ECO:0000256" key="7">
    <source>
        <dbReference type="ARBA" id="ARBA00022833"/>
    </source>
</evidence>
<keyword evidence="8 12" id="KW-0067">ATP-binding</keyword>
<evidence type="ECO:0000256" key="4">
    <source>
        <dbReference type="ARBA" id="ARBA00022598"/>
    </source>
</evidence>
<dbReference type="HAMAP" id="MF_00036_A">
    <property type="entry name" value="Ala_tRNA_synth_A"/>
    <property type="match status" value="1"/>
</dbReference>
<dbReference type="NCBIfam" id="TIGR00344">
    <property type="entry name" value="alaS"/>
    <property type="match status" value="1"/>
</dbReference>
<dbReference type="Gene3D" id="2.40.30.130">
    <property type="match status" value="1"/>
</dbReference>
<evidence type="ECO:0000259" key="13">
    <source>
        <dbReference type="PROSITE" id="PS50860"/>
    </source>
</evidence>
<dbReference type="PANTHER" id="PTHR11777:SF9">
    <property type="entry name" value="ALANINE--TRNA LIGASE, CYTOPLASMIC"/>
    <property type="match status" value="1"/>
</dbReference>
<dbReference type="NCBIfam" id="TIGR03683">
    <property type="entry name" value="A-tRNA_syn_arch"/>
    <property type="match status" value="1"/>
</dbReference>
<feature type="binding site" evidence="12">
    <location>
        <position position="603"/>
    </location>
    <ligand>
        <name>Zn(2+)</name>
        <dbReference type="ChEBI" id="CHEBI:29105"/>
    </ligand>
</feature>
<dbReference type="CDD" id="cd00673">
    <property type="entry name" value="AlaRS_core"/>
    <property type="match status" value="1"/>
</dbReference>
<dbReference type="SUPFAM" id="SSF101353">
    <property type="entry name" value="Putative anticodon-binding domain of alanyl-tRNA synthetase (AlaRS)"/>
    <property type="match status" value="1"/>
</dbReference>
<dbReference type="Gene3D" id="6.10.250.550">
    <property type="match status" value="1"/>
</dbReference>
<dbReference type="Pfam" id="PF01411">
    <property type="entry name" value="tRNA-synt_2c"/>
    <property type="match status" value="1"/>
</dbReference>
<dbReference type="InterPro" id="IPR003156">
    <property type="entry name" value="DHHA1_dom"/>
</dbReference>
<evidence type="ECO:0000256" key="3">
    <source>
        <dbReference type="ARBA" id="ARBA00022555"/>
    </source>
</evidence>
<dbReference type="EMBL" id="DQSV01000041">
    <property type="protein sequence ID" value="HIP17062.1"/>
    <property type="molecule type" value="Genomic_DNA"/>
</dbReference>
<comment type="domain">
    <text evidence="12">Consists of three domains; the N-terminal catalytic domain, the editing domain and the C-terminal C-Ala domain. The editing domain removes incorrectly charged amino acids, while the C-Ala domain, along with tRNA(Ala), serves as a bridge to cooperatively bring together the editing and aminoacylation centers thus stimulating deacylation of misacylated tRNAs.</text>
</comment>
<dbReference type="PRINTS" id="PR00980">
    <property type="entry name" value="TRNASYNTHALA"/>
</dbReference>
<dbReference type="GO" id="GO:0005737">
    <property type="term" value="C:cytoplasm"/>
    <property type="evidence" value="ECO:0007669"/>
    <property type="project" value="UniProtKB-SubCell"/>
</dbReference>
<dbReference type="GO" id="GO:0005524">
    <property type="term" value="F:ATP binding"/>
    <property type="evidence" value="ECO:0007669"/>
    <property type="project" value="UniProtKB-UniRule"/>
</dbReference>
<dbReference type="Proteomes" id="UP000605144">
    <property type="component" value="Unassembled WGS sequence"/>
</dbReference>
<dbReference type="EC" id="6.1.1.7" evidence="12"/>
<reference evidence="14" key="1">
    <citation type="journal article" date="2020" name="ISME J.">
        <title>Gammaproteobacteria mediating utilization of methyl-, sulfur- and petroleum organic compounds in deep ocean hydrothermal plumes.</title>
        <authorList>
            <person name="Zhou Z."/>
            <person name="Liu Y."/>
            <person name="Pan J."/>
            <person name="Cron B.R."/>
            <person name="Toner B.M."/>
            <person name="Anantharaman K."/>
            <person name="Breier J.A."/>
            <person name="Dick G.J."/>
            <person name="Li M."/>
        </authorList>
    </citation>
    <scope>NUCLEOTIDE SEQUENCE</scope>
    <source>
        <strain evidence="14">SZUA-1385</strain>
    </source>
</reference>
<dbReference type="Gene3D" id="3.30.980.10">
    <property type="entry name" value="Threonyl-trna Synthetase, Chain A, domain 2"/>
    <property type="match status" value="1"/>
</dbReference>
<keyword evidence="6 12" id="KW-0547">Nucleotide-binding</keyword>
<dbReference type="InterPro" id="IPR018163">
    <property type="entry name" value="Thr/Ala-tRNA-synth_IIc_edit"/>
</dbReference>
<dbReference type="Pfam" id="PF07973">
    <property type="entry name" value="tRNA_SAD"/>
    <property type="match status" value="1"/>
</dbReference>
<dbReference type="SUPFAM" id="SSF55186">
    <property type="entry name" value="ThrRS/AlaRS common domain"/>
    <property type="match status" value="1"/>
</dbReference>
<dbReference type="InterPro" id="IPR045864">
    <property type="entry name" value="aa-tRNA-synth_II/BPL/LPL"/>
</dbReference>
<evidence type="ECO:0000256" key="12">
    <source>
        <dbReference type="HAMAP-Rule" id="MF_00036"/>
    </source>
</evidence>
<proteinExistence type="inferred from homology"/>
<dbReference type="GO" id="GO:0004813">
    <property type="term" value="F:alanine-tRNA ligase activity"/>
    <property type="evidence" value="ECO:0007669"/>
    <property type="project" value="UniProtKB-UniRule"/>
</dbReference>
<evidence type="ECO:0000256" key="6">
    <source>
        <dbReference type="ARBA" id="ARBA00022741"/>
    </source>
</evidence>
<feature type="binding site" evidence="12">
    <location>
        <position position="703"/>
    </location>
    <ligand>
        <name>Zn(2+)</name>
        <dbReference type="ChEBI" id="CHEBI:29105"/>
    </ligand>
</feature>
<dbReference type="Gene3D" id="3.10.310.40">
    <property type="match status" value="1"/>
</dbReference>
<dbReference type="InterPro" id="IPR012947">
    <property type="entry name" value="tRNA_SAD"/>
</dbReference>
<evidence type="ECO:0000256" key="5">
    <source>
        <dbReference type="ARBA" id="ARBA00022723"/>
    </source>
</evidence>
<dbReference type="AlphaFoldDB" id="A0A833DQQ6"/>
<evidence type="ECO:0000313" key="14">
    <source>
        <dbReference type="EMBL" id="HIP17062.1"/>
    </source>
</evidence>
<evidence type="ECO:0000256" key="2">
    <source>
        <dbReference type="ARBA" id="ARBA00022490"/>
    </source>
</evidence>
<dbReference type="InterPro" id="IPR022429">
    <property type="entry name" value="Ala-tRNA_lgiase_arc"/>
</dbReference>
<dbReference type="InterPro" id="IPR050058">
    <property type="entry name" value="Ala-tRNA_ligase"/>
</dbReference>
<organism evidence="14 15">
    <name type="scientific">Methanothermococcus okinawensis</name>
    <dbReference type="NCBI Taxonomy" id="155863"/>
    <lineage>
        <taxon>Archaea</taxon>
        <taxon>Methanobacteriati</taxon>
        <taxon>Methanobacteriota</taxon>
        <taxon>Methanomada group</taxon>
        <taxon>Methanococci</taxon>
        <taxon>Methanococcales</taxon>
        <taxon>Methanococcaceae</taxon>
        <taxon>Methanothermococcus</taxon>
    </lineage>
</organism>
<comment type="similarity">
    <text evidence="1 12">Belongs to the class-II aminoacyl-tRNA synthetase family.</text>
</comment>
<keyword evidence="2 12" id="KW-0963">Cytoplasm</keyword>
<dbReference type="GO" id="GO:0000049">
    <property type="term" value="F:tRNA binding"/>
    <property type="evidence" value="ECO:0007669"/>
    <property type="project" value="UniProtKB-KW"/>
</dbReference>
<dbReference type="FunFam" id="3.30.930.10:FF:000056">
    <property type="entry name" value="Alanine--tRNA ligase"/>
    <property type="match status" value="1"/>
</dbReference>
<feature type="domain" description="Alanyl-transfer RNA synthetases family profile" evidence="13">
    <location>
        <begin position="58"/>
        <end position="746"/>
    </location>
</feature>
<protein>
    <recommendedName>
        <fullName evidence="12">Alanine--tRNA ligase</fullName>
        <ecNumber evidence="12">6.1.1.7</ecNumber>
    </recommendedName>
    <alternativeName>
        <fullName evidence="12">Alanyl-tRNA synthetase</fullName>
        <shortName evidence="12">AlaRS</shortName>
    </alternativeName>
</protein>
<dbReference type="InterPro" id="IPR018164">
    <property type="entry name" value="Ala-tRNA-synth_IIc_N"/>
</dbReference>
<dbReference type="PANTHER" id="PTHR11777">
    <property type="entry name" value="ALANYL-TRNA SYNTHETASE"/>
    <property type="match status" value="1"/>
</dbReference>